<feature type="domain" description="4-oxalocrotonate tautomerase-like" evidence="8">
    <location>
        <begin position="2"/>
        <end position="63"/>
    </location>
</feature>
<evidence type="ECO:0000256" key="2">
    <source>
        <dbReference type="ARBA" id="ARBA00003024"/>
    </source>
</evidence>
<evidence type="ECO:0000259" key="8">
    <source>
        <dbReference type="Pfam" id="PF01361"/>
    </source>
</evidence>
<evidence type="ECO:0000313" key="9">
    <source>
        <dbReference type="EMBL" id="MBC3471038.1"/>
    </source>
</evidence>
<comment type="catalytic activity">
    <reaction evidence="1">
        <text>(2Z,4E)-2-hydroxyhexa-2,4-dienedioate = (3E)-2-oxohex-3-enedioate</text>
        <dbReference type="Rhea" id="RHEA:33431"/>
        <dbReference type="ChEBI" id="CHEBI:28080"/>
        <dbReference type="ChEBI" id="CHEBI:64908"/>
        <dbReference type="EC" id="5.3.2.6"/>
    </reaction>
</comment>
<dbReference type="Pfam" id="PF01361">
    <property type="entry name" value="Tautomerase"/>
    <property type="match status" value="1"/>
</dbReference>
<dbReference type="EC" id="5.3.2.6" evidence="4"/>
<comment type="caution">
    <text evidence="9">The sequence shown here is derived from an EMBL/GenBank/DDBJ whole genome shotgun (WGS) entry which is preliminary data.</text>
</comment>
<evidence type="ECO:0000256" key="7">
    <source>
        <dbReference type="ARBA" id="ARBA00029674"/>
    </source>
</evidence>
<evidence type="ECO:0000313" key="11">
    <source>
        <dbReference type="Proteomes" id="UP000628137"/>
    </source>
</evidence>
<dbReference type="EMBL" id="JABWRP020000007">
    <property type="protein sequence ID" value="MBV4541717.1"/>
    <property type="molecule type" value="Genomic_DNA"/>
</dbReference>
<dbReference type="Gene3D" id="3.30.429.10">
    <property type="entry name" value="Macrophage Migration Inhibitory Factor"/>
    <property type="match status" value="1"/>
</dbReference>
<dbReference type="EMBL" id="JABWRP010000006">
    <property type="protein sequence ID" value="MBC3471038.1"/>
    <property type="molecule type" value="Genomic_DNA"/>
</dbReference>
<comment type="subunit">
    <text evidence="3">Homohexamer.</text>
</comment>
<gene>
    <name evidence="10" type="ORF">HU738_011715</name>
    <name evidence="9" type="ORF">HU738_10750</name>
</gene>
<dbReference type="InterPro" id="IPR014347">
    <property type="entry name" value="Tautomerase/MIF_sf"/>
</dbReference>
<reference evidence="9 11" key="1">
    <citation type="journal article" date="2020" name="Microorganisms">
        <title>Reliable Identification of Environmental Pseudomonas Isolates Using the rpoD Gene.</title>
        <authorList>
            <consortium name="The Broad Institute Genome Sequencing Platform"/>
            <person name="Girard L."/>
            <person name="Lood C."/>
            <person name="Rokni-Zadeh H."/>
            <person name="van Noort V."/>
            <person name="Lavigne R."/>
            <person name="De Mot R."/>
        </authorList>
    </citation>
    <scope>NUCLEOTIDE SEQUENCE</scope>
    <source>
        <strain evidence="9 11">RW4S2</strain>
    </source>
</reference>
<comment type="function">
    <text evidence="2">Catalyzes the ketonization of 2-hydroxymuconate stereoselectively to yield 2-oxo-3-hexenedioate.</text>
</comment>
<keyword evidence="11" id="KW-1185">Reference proteome</keyword>
<dbReference type="InterPro" id="IPR004370">
    <property type="entry name" value="4-OT-like_dom"/>
</dbReference>
<evidence type="ECO:0000256" key="3">
    <source>
        <dbReference type="ARBA" id="ARBA00011643"/>
    </source>
</evidence>
<sequence length="149" mass="16236">MPQITIKLPAPIIDPDLRQRLAQGVTDVAVDVENIPNRPETRFFCWVIVEAVEPGAWTCGGLQPEHVVPCYATVLVPAGVLTPDLRRRYVGQLDKAIRCSLGNELGQRVATSIVIQDVADGTWGANGAVMNLADFVAKVGFEHLQHARN</sequence>
<dbReference type="AlphaFoldDB" id="A0A923GJ69"/>
<keyword evidence="6" id="KW-0413">Isomerase</keyword>
<accession>A0A923GJ69</accession>
<evidence type="ECO:0000256" key="6">
    <source>
        <dbReference type="ARBA" id="ARBA00023235"/>
    </source>
</evidence>
<reference evidence="10" key="3">
    <citation type="submission" date="2021-06" db="EMBL/GenBank/DDBJ databases">
        <title>Updating the genus Pseudomonas: Description of 43 new species and partition of the Pseudomonas putida group.</title>
        <authorList>
            <person name="Girard L."/>
            <person name="Lood C."/>
            <person name="Vandamme P."/>
            <person name="Rokni-Zadeh H."/>
            <person name="Van Noort V."/>
            <person name="Hofte M."/>
            <person name="Lavigne R."/>
            <person name="De Mot R."/>
        </authorList>
    </citation>
    <scope>NUCLEOTIDE SEQUENCE</scope>
    <source>
        <strain evidence="10">RW4S2</strain>
    </source>
</reference>
<name>A0A923GJ69_9PSED</name>
<evidence type="ECO:0000313" key="10">
    <source>
        <dbReference type="EMBL" id="MBV4541717.1"/>
    </source>
</evidence>
<dbReference type="RefSeq" id="WP_186602416.1">
    <property type="nucleotide sequence ID" value="NZ_JABWRP020000007.1"/>
</dbReference>
<dbReference type="Proteomes" id="UP000628137">
    <property type="component" value="Unassembled WGS sequence"/>
</dbReference>
<evidence type="ECO:0000256" key="1">
    <source>
        <dbReference type="ARBA" id="ARBA00001379"/>
    </source>
</evidence>
<dbReference type="SUPFAM" id="SSF55331">
    <property type="entry name" value="Tautomerase/MIF"/>
    <property type="match status" value="1"/>
</dbReference>
<evidence type="ECO:0000256" key="4">
    <source>
        <dbReference type="ARBA" id="ARBA00012667"/>
    </source>
</evidence>
<dbReference type="GO" id="GO:0016853">
    <property type="term" value="F:isomerase activity"/>
    <property type="evidence" value="ECO:0007669"/>
    <property type="project" value="UniProtKB-KW"/>
</dbReference>
<reference evidence="9" key="2">
    <citation type="submission" date="2020-07" db="EMBL/GenBank/DDBJ databases">
        <authorList>
            <person name="Lood C."/>
            <person name="Girard L."/>
        </authorList>
    </citation>
    <scope>NUCLEOTIDE SEQUENCE</scope>
    <source>
        <strain evidence="9">RW4S2</strain>
    </source>
</reference>
<protein>
    <recommendedName>
        <fullName evidence="5">2-hydroxymuconate tautomerase</fullName>
        <ecNumber evidence="4">5.3.2.6</ecNumber>
    </recommendedName>
    <alternativeName>
        <fullName evidence="7">4-oxalocrotonate tautomerase</fullName>
    </alternativeName>
</protein>
<evidence type="ECO:0000256" key="5">
    <source>
        <dbReference type="ARBA" id="ARBA00015750"/>
    </source>
</evidence>
<proteinExistence type="predicted"/>
<organism evidence="9">
    <name type="scientific">Pseudomonas vlassakiae</name>
    <dbReference type="NCBI Taxonomy" id="485888"/>
    <lineage>
        <taxon>Bacteria</taxon>
        <taxon>Pseudomonadati</taxon>
        <taxon>Pseudomonadota</taxon>
        <taxon>Gammaproteobacteria</taxon>
        <taxon>Pseudomonadales</taxon>
        <taxon>Pseudomonadaceae</taxon>
        <taxon>Pseudomonas</taxon>
    </lineage>
</organism>